<evidence type="ECO:0000313" key="4">
    <source>
        <dbReference type="Proteomes" id="UP000053477"/>
    </source>
</evidence>
<organism evidence="3 4">
    <name type="scientific">Schizopora paradoxa</name>
    <dbReference type="NCBI Taxonomy" id="27342"/>
    <lineage>
        <taxon>Eukaryota</taxon>
        <taxon>Fungi</taxon>
        <taxon>Dikarya</taxon>
        <taxon>Basidiomycota</taxon>
        <taxon>Agaricomycotina</taxon>
        <taxon>Agaricomycetes</taxon>
        <taxon>Hymenochaetales</taxon>
        <taxon>Schizoporaceae</taxon>
        <taxon>Schizopora</taxon>
    </lineage>
</organism>
<dbReference type="InParanoid" id="A0A0H2R4S0"/>
<sequence length="295" mass="31409">MFGFLLCSSLFTNKLPLFLVSGLLFAVGLAQGLVSNIPADSSRITYESIGTNDSSTNIGWEVGLLDGEPVAAATVHPSIGAKFTFYGSSILIYTNSAYAYPMDAAASANIYLDGVLSISNPPFVGDMIYNSTTQESNFSHTIVISKSQDSPESSILLVSSISVIALESGNIGPSKTAEDSTNSNSTARHDLPSDGVIVGLAIGGEIALSLVVCLAVQFCRRLHRKKSQDRQQIHPFKFKFAQTEPTTELEDLQNTSDASRVPHSGAPPPRGILKVKSLLVPLHSGGPVPKPWLEK</sequence>
<evidence type="ECO:0000256" key="2">
    <source>
        <dbReference type="SAM" id="Phobius"/>
    </source>
</evidence>
<dbReference type="Proteomes" id="UP000053477">
    <property type="component" value="Unassembled WGS sequence"/>
</dbReference>
<gene>
    <name evidence="3" type="ORF">SCHPADRAFT_895124</name>
</gene>
<evidence type="ECO:0000313" key="3">
    <source>
        <dbReference type="EMBL" id="KLO06839.1"/>
    </source>
</evidence>
<dbReference type="EMBL" id="KQ086178">
    <property type="protein sequence ID" value="KLO06839.1"/>
    <property type="molecule type" value="Genomic_DNA"/>
</dbReference>
<keyword evidence="2" id="KW-0472">Membrane</keyword>
<protein>
    <submittedName>
        <fullName evidence="3">Uncharacterized protein</fullName>
    </submittedName>
</protein>
<dbReference type="Gene3D" id="2.60.120.260">
    <property type="entry name" value="Galactose-binding domain-like"/>
    <property type="match status" value="1"/>
</dbReference>
<name>A0A0H2R4S0_9AGAM</name>
<keyword evidence="4" id="KW-1185">Reference proteome</keyword>
<feature type="transmembrane region" description="Helical" evidence="2">
    <location>
        <begin position="195"/>
        <end position="216"/>
    </location>
</feature>
<evidence type="ECO:0000256" key="1">
    <source>
        <dbReference type="SAM" id="MobiDB-lite"/>
    </source>
</evidence>
<dbReference type="AlphaFoldDB" id="A0A0H2R4S0"/>
<accession>A0A0H2R4S0</accession>
<keyword evidence="2" id="KW-0812">Transmembrane</keyword>
<feature type="region of interest" description="Disordered" evidence="1">
    <location>
        <begin position="244"/>
        <end position="270"/>
    </location>
</feature>
<proteinExistence type="predicted"/>
<reference evidence="3 4" key="1">
    <citation type="submission" date="2015-04" db="EMBL/GenBank/DDBJ databases">
        <title>Complete genome sequence of Schizopora paradoxa KUC8140, a cosmopolitan wood degrader in East Asia.</title>
        <authorList>
            <consortium name="DOE Joint Genome Institute"/>
            <person name="Min B."/>
            <person name="Park H."/>
            <person name="Jang Y."/>
            <person name="Kim J.-J."/>
            <person name="Kim K.H."/>
            <person name="Pangilinan J."/>
            <person name="Lipzen A."/>
            <person name="Riley R."/>
            <person name="Grigoriev I.V."/>
            <person name="Spatafora J.W."/>
            <person name="Choi I.-G."/>
        </authorList>
    </citation>
    <scope>NUCLEOTIDE SEQUENCE [LARGE SCALE GENOMIC DNA]</scope>
    <source>
        <strain evidence="3 4">KUC8140</strain>
    </source>
</reference>
<keyword evidence="2" id="KW-1133">Transmembrane helix</keyword>